<dbReference type="Pfam" id="PF00293">
    <property type="entry name" value="NUDIX"/>
    <property type="match status" value="1"/>
</dbReference>
<comment type="caution">
    <text evidence="5">The sequence shown here is derived from an EMBL/GenBank/DDBJ whole genome shotgun (WGS) entry which is preliminary data.</text>
</comment>
<accession>A0AB73INP5</accession>
<dbReference type="Proteomes" id="UP001229486">
    <property type="component" value="Unassembled WGS sequence"/>
</dbReference>
<evidence type="ECO:0000256" key="2">
    <source>
        <dbReference type="ARBA" id="ARBA00022801"/>
    </source>
</evidence>
<keyword evidence="2 3" id="KW-0378">Hydrolase</keyword>
<gene>
    <name evidence="5" type="ORF">J2793_007099</name>
</gene>
<organism evidence="5 6">
    <name type="scientific">Paraburkholderia caledonica</name>
    <dbReference type="NCBI Taxonomy" id="134536"/>
    <lineage>
        <taxon>Bacteria</taxon>
        <taxon>Pseudomonadati</taxon>
        <taxon>Pseudomonadota</taxon>
        <taxon>Betaproteobacteria</taxon>
        <taxon>Burkholderiales</taxon>
        <taxon>Burkholderiaceae</taxon>
        <taxon>Paraburkholderia</taxon>
    </lineage>
</organism>
<dbReference type="PANTHER" id="PTHR43046">
    <property type="entry name" value="GDP-MANNOSE MANNOSYL HYDROLASE"/>
    <property type="match status" value="1"/>
</dbReference>
<dbReference type="GO" id="GO:0016787">
    <property type="term" value="F:hydrolase activity"/>
    <property type="evidence" value="ECO:0007669"/>
    <property type="project" value="UniProtKB-KW"/>
</dbReference>
<dbReference type="CDD" id="cd04688">
    <property type="entry name" value="NUDIX_Hydrolase"/>
    <property type="match status" value="1"/>
</dbReference>
<sequence>MSARSGQATSLRGSLIIADASISGPKNGRSQIFELKTVISSDTGSHRFNLRAAAVIFQDEYVLLHRVEGDDFWCLPGGRVEPGEHAAQTVVREMHEEVGASVQIEKTLCVVENFFSHNGQTNHEIGLYLVARLEFGSPLLDLAVSHHGSEGNKRLTFSWVSRKRLSEIEVRPTFLRQLLQAEHLARAHVIQRGSHFEISY</sequence>
<comment type="cofactor">
    <cofactor evidence="1">
        <name>Mg(2+)</name>
        <dbReference type="ChEBI" id="CHEBI:18420"/>
    </cofactor>
</comment>
<dbReference type="InterPro" id="IPR020476">
    <property type="entry name" value="Nudix_hydrolase"/>
</dbReference>
<reference evidence="5" key="1">
    <citation type="submission" date="2023-07" db="EMBL/GenBank/DDBJ databases">
        <title>Sorghum-associated microbial communities from plants grown in Nebraska, USA.</title>
        <authorList>
            <person name="Schachtman D."/>
        </authorList>
    </citation>
    <scope>NUCLEOTIDE SEQUENCE</scope>
    <source>
        <strain evidence="5">DS1061</strain>
    </source>
</reference>
<feature type="domain" description="Nudix hydrolase" evidence="4">
    <location>
        <begin position="47"/>
        <end position="182"/>
    </location>
</feature>
<name>A0AB73INP5_9BURK</name>
<evidence type="ECO:0000313" key="5">
    <source>
        <dbReference type="EMBL" id="MDP9651624.1"/>
    </source>
</evidence>
<comment type="similarity">
    <text evidence="3">Belongs to the Nudix hydrolase family.</text>
</comment>
<evidence type="ECO:0000256" key="1">
    <source>
        <dbReference type="ARBA" id="ARBA00001946"/>
    </source>
</evidence>
<evidence type="ECO:0000313" key="6">
    <source>
        <dbReference type="Proteomes" id="UP001229486"/>
    </source>
</evidence>
<dbReference type="SUPFAM" id="SSF55811">
    <property type="entry name" value="Nudix"/>
    <property type="match status" value="1"/>
</dbReference>
<dbReference type="PANTHER" id="PTHR43046:SF14">
    <property type="entry name" value="MUTT_NUDIX FAMILY PROTEIN"/>
    <property type="match status" value="1"/>
</dbReference>
<proteinExistence type="inferred from homology"/>
<dbReference type="PROSITE" id="PS00893">
    <property type="entry name" value="NUDIX_BOX"/>
    <property type="match status" value="1"/>
</dbReference>
<dbReference type="PROSITE" id="PS51462">
    <property type="entry name" value="NUDIX"/>
    <property type="match status" value="1"/>
</dbReference>
<evidence type="ECO:0000259" key="4">
    <source>
        <dbReference type="PROSITE" id="PS51462"/>
    </source>
</evidence>
<dbReference type="AlphaFoldDB" id="A0AB73INP5"/>
<dbReference type="InterPro" id="IPR020084">
    <property type="entry name" value="NUDIX_hydrolase_CS"/>
</dbReference>
<protein>
    <submittedName>
        <fullName evidence="5">8-oxo-dGTP pyrophosphatase MutT (NUDIX family)</fullName>
    </submittedName>
</protein>
<dbReference type="Gene3D" id="3.90.79.10">
    <property type="entry name" value="Nucleoside Triphosphate Pyrophosphohydrolase"/>
    <property type="match status" value="1"/>
</dbReference>
<dbReference type="InterPro" id="IPR000086">
    <property type="entry name" value="NUDIX_hydrolase_dom"/>
</dbReference>
<dbReference type="InterPro" id="IPR015797">
    <property type="entry name" value="NUDIX_hydrolase-like_dom_sf"/>
</dbReference>
<dbReference type="PRINTS" id="PR00502">
    <property type="entry name" value="NUDIXFAMILY"/>
</dbReference>
<evidence type="ECO:0000256" key="3">
    <source>
        <dbReference type="RuleBase" id="RU003476"/>
    </source>
</evidence>
<dbReference type="RefSeq" id="WP_392396187.1">
    <property type="nucleotide sequence ID" value="NZ_JAURTK010000025.1"/>
</dbReference>
<dbReference type="EMBL" id="JAURTK010000025">
    <property type="protein sequence ID" value="MDP9651624.1"/>
    <property type="molecule type" value="Genomic_DNA"/>
</dbReference>